<dbReference type="SUPFAM" id="SSF103657">
    <property type="entry name" value="BAR/IMD domain-like"/>
    <property type="match status" value="1"/>
</dbReference>
<accession>A0A819SC98</accession>
<gene>
    <name evidence="4" type="ORF">OTI717_LOCUS31961</name>
    <name evidence="3" type="ORF">RFH988_LOCUS36340</name>
    <name evidence="2" type="ORF">SEV965_LOCUS24486</name>
</gene>
<dbReference type="EMBL" id="CAJNOU010001893">
    <property type="protein sequence ID" value="CAF1265852.1"/>
    <property type="molecule type" value="Genomic_DNA"/>
</dbReference>
<protein>
    <submittedName>
        <fullName evidence="4">Uncharacterized protein</fullName>
    </submittedName>
</protein>
<evidence type="ECO:0000313" key="5">
    <source>
        <dbReference type="Proteomes" id="UP000663823"/>
    </source>
</evidence>
<dbReference type="EMBL" id="CAJOAX010009498">
    <property type="protein sequence ID" value="CAF4057231.1"/>
    <property type="molecule type" value="Genomic_DNA"/>
</dbReference>
<dbReference type="Gene3D" id="1.20.1270.60">
    <property type="entry name" value="Arfaptin homology (AH) domain/BAR domain"/>
    <property type="match status" value="1"/>
</dbReference>
<dbReference type="EMBL" id="CAJNOO010006165">
    <property type="protein sequence ID" value="CAF1440749.1"/>
    <property type="molecule type" value="Genomic_DNA"/>
</dbReference>
<evidence type="ECO:0000256" key="1">
    <source>
        <dbReference type="SAM" id="Coils"/>
    </source>
</evidence>
<dbReference type="InterPro" id="IPR027267">
    <property type="entry name" value="AH/BAR_dom_sf"/>
</dbReference>
<evidence type="ECO:0000313" key="4">
    <source>
        <dbReference type="EMBL" id="CAF4057231.1"/>
    </source>
</evidence>
<evidence type="ECO:0000313" key="2">
    <source>
        <dbReference type="EMBL" id="CAF1265852.1"/>
    </source>
</evidence>
<evidence type="ECO:0000313" key="3">
    <source>
        <dbReference type="EMBL" id="CAF1440749.1"/>
    </source>
</evidence>
<sequence>MMVSKVNSSINLGACVGLGETVAANVRNSIKREHDRLDPYVGNDFFDDENFRAALERMNGGYDIAQDLIRMMEDYCEIDRNHTQNLRSFSRKWIKHIKNQPMISSYHTTKRAQIDTIHIAKHLAYIDDNRCNALQVIINNYRKLIDETYMRVHFTRRYEHCRYREFKKLFKSAHISLVNAKTNLDKLRDRIHRIEQTILNTDKTFEKMANDEGINDKKLMRKSNIHTKYETELKRLEAKMKKAEEIYTNTKQEYRKKAKEIFSQCQQIEKQRLEQIREILLVFIHTMHIRNYVPEIEKIYDELISNITIQQNPLADLVFWAHTYGIDDDESILVPLLNVELQTTTNDELCISIAPTTVENSAIDDSDEEYKSKDKQQ</sequence>
<dbReference type="Proteomes" id="UP000663823">
    <property type="component" value="Unassembled WGS sequence"/>
</dbReference>
<dbReference type="Proteomes" id="UP000663882">
    <property type="component" value="Unassembled WGS sequence"/>
</dbReference>
<dbReference type="OrthoDB" id="10047560at2759"/>
<dbReference type="AlphaFoldDB" id="A0A819SC98"/>
<feature type="coiled-coil region" evidence="1">
    <location>
        <begin position="177"/>
        <end position="271"/>
    </location>
</feature>
<comment type="caution">
    <text evidence="4">The sequence shown here is derived from an EMBL/GenBank/DDBJ whole genome shotgun (WGS) entry which is preliminary data.</text>
</comment>
<reference evidence="4" key="1">
    <citation type="submission" date="2021-02" db="EMBL/GenBank/DDBJ databases">
        <authorList>
            <person name="Nowell W R."/>
        </authorList>
    </citation>
    <scope>NUCLEOTIDE SEQUENCE</scope>
</reference>
<name>A0A819SC98_9BILA</name>
<organism evidence="4 5">
    <name type="scientific">Rotaria sordida</name>
    <dbReference type="NCBI Taxonomy" id="392033"/>
    <lineage>
        <taxon>Eukaryota</taxon>
        <taxon>Metazoa</taxon>
        <taxon>Spiralia</taxon>
        <taxon>Gnathifera</taxon>
        <taxon>Rotifera</taxon>
        <taxon>Eurotatoria</taxon>
        <taxon>Bdelloidea</taxon>
        <taxon>Philodinida</taxon>
        <taxon>Philodinidae</taxon>
        <taxon>Rotaria</taxon>
    </lineage>
</organism>
<dbReference type="Proteomes" id="UP000663889">
    <property type="component" value="Unassembled WGS sequence"/>
</dbReference>
<keyword evidence="1" id="KW-0175">Coiled coil</keyword>
<proteinExistence type="predicted"/>